<feature type="transmembrane region" description="Helical" evidence="8">
    <location>
        <begin position="92"/>
        <end position="110"/>
    </location>
</feature>
<sequence length="497" mass="51037">MSTTPTSKVSPAAGGSPDVKQRTGLVLAVIVISQLMIILDTTVVTIALPDIQESLDLSATSGSWLINAYTLAFGGLLLLGGRAGDILGRRQVFIAGIAIFTAASLLGGFAQNAGWLLACRALQGLGSALASPTALALIATNFEEGAPRNRAFGLYAAVSGAGTAIGLILGGLLTELVSWRWVLFINVPIGVLVLLGALSIRNSERIAGRFDLSGAFASTAGVTGLVYGFIRISEEGWSDGVALGAIALGVVLLAVFVAIERKARQPITPLRLFANRNRASSYLIMLLLVASMLGMWFFLTQFLQEVLGFSPIKAGIAFLPLTVAILGFTQASTKLIARYTPKALIATGAAIMLVGMTWFTQISADSSYLSGVLGPMLLLGVGLGLLFVPATATAMSAVAPEDNGAASGLVNVMQQIGGSLGLAILVTVFGTATRNSAEHVPAGSTAEEAKKFVLSDAISTAFTAGVIFSAAVLLVALLAISTKKQQAAPDEVAGAAA</sequence>
<feature type="transmembrane region" description="Helical" evidence="8">
    <location>
        <begin position="122"/>
        <end position="140"/>
    </location>
</feature>
<feature type="transmembrane region" description="Helical" evidence="8">
    <location>
        <begin position="242"/>
        <end position="259"/>
    </location>
</feature>
<evidence type="ECO:0000256" key="3">
    <source>
        <dbReference type="ARBA" id="ARBA00022475"/>
    </source>
</evidence>
<feature type="transmembrane region" description="Helical" evidence="8">
    <location>
        <begin position="311"/>
        <end position="331"/>
    </location>
</feature>
<keyword evidence="6 8" id="KW-0472">Membrane</keyword>
<evidence type="ECO:0000259" key="9">
    <source>
        <dbReference type="PROSITE" id="PS50850"/>
    </source>
</evidence>
<evidence type="ECO:0000256" key="4">
    <source>
        <dbReference type="ARBA" id="ARBA00022692"/>
    </source>
</evidence>
<protein>
    <submittedName>
        <fullName evidence="10">MFS transporter</fullName>
    </submittedName>
</protein>
<dbReference type="InterPro" id="IPR011701">
    <property type="entry name" value="MFS"/>
</dbReference>
<feature type="transmembrane region" description="Helical" evidence="8">
    <location>
        <begin position="343"/>
        <end position="364"/>
    </location>
</feature>
<dbReference type="SUPFAM" id="SSF103473">
    <property type="entry name" value="MFS general substrate transporter"/>
    <property type="match status" value="1"/>
</dbReference>
<dbReference type="GO" id="GO:0022857">
    <property type="term" value="F:transmembrane transporter activity"/>
    <property type="evidence" value="ECO:0007669"/>
    <property type="project" value="InterPro"/>
</dbReference>
<dbReference type="STRING" id="1440053.GCA_000718095_01381"/>
<dbReference type="PROSITE" id="PS50850">
    <property type="entry name" value="MFS"/>
    <property type="match status" value="1"/>
</dbReference>
<evidence type="ECO:0000313" key="10">
    <source>
        <dbReference type="EMBL" id="PVE04370.1"/>
    </source>
</evidence>
<gene>
    <name evidence="10" type="ORF">Y717_12000</name>
</gene>
<dbReference type="Gene3D" id="1.20.1720.10">
    <property type="entry name" value="Multidrug resistance protein D"/>
    <property type="match status" value="1"/>
</dbReference>
<reference evidence="10 11" key="1">
    <citation type="submission" date="2013-12" db="EMBL/GenBank/DDBJ databases">
        <title>Annotated genome of Streptomyces scopuliridis.</title>
        <authorList>
            <person name="Olson J.B."/>
        </authorList>
    </citation>
    <scope>NUCLEOTIDE SEQUENCE [LARGE SCALE GENOMIC DNA]</scope>
    <source>
        <strain evidence="10 11">RB72</strain>
    </source>
</reference>
<dbReference type="Proteomes" id="UP000245992">
    <property type="component" value="Unassembled WGS sequence"/>
</dbReference>
<feature type="transmembrane region" description="Helical" evidence="8">
    <location>
        <begin position="212"/>
        <end position="230"/>
    </location>
</feature>
<keyword evidence="2" id="KW-0813">Transport</keyword>
<accession>A0A2T7SNA1</accession>
<dbReference type="InterPro" id="IPR020846">
    <property type="entry name" value="MFS_dom"/>
</dbReference>
<evidence type="ECO:0000256" key="7">
    <source>
        <dbReference type="ARBA" id="ARBA00023251"/>
    </source>
</evidence>
<comment type="subcellular location">
    <subcellularLocation>
        <location evidence="1">Cell membrane</location>
        <topology evidence="1">Multi-pass membrane protein</topology>
    </subcellularLocation>
</comment>
<evidence type="ECO:0000313" key="11">
    <source>
        <dbReference type="Proteomes" id="UP000245992"/>
    </source>
</evidence>
<dbReference type="AlphaFoldDB" id="A0A2T7SNA1"/>
<feature type="domain" description="Major facilitator superfamily (MFS) profile" evidence="9">
    <location>
        <begin position="26"/>
        <end position="483"/>
    </location>
</feature>
<evidence type="ECO:0000256" key="8">
    <source>
        <dbReference type="SAM" id="Phobius"/>
    </source>
</evidence>
<dbReference type="InterPro" id="IPR036259">
    <property type="entry name" value="MFS_trans_sf"/>
</dbReference>
<proteinExistence type="predicted"/>
<name>A0A2T7SNA1_9ACTN</name>
<evidence type="ECO:0000256" key="6">
    <source>
        <dbReference type="ARBA" id="ARBA00023136"/>
    </source>
</evidence>
<evidence type="ECO:0000256" key="2">
    <source>
        <dbReference type="ARBA" id="ARBA00022448"/>
    </source>
</evidence>
<feature type="transmembrane region" description="Helical" evidence="8">
    <location>
        <begin position="376"/>
        <end position="399"/>
    </location>
</feature>
<dbReference type="EMBL" id="AZSP01000390">
    <property type="protein sequence ID" value="PVE04370.1"/>
    <property type="molecule type" value="Genomic_DNA"/>
</dbReference>
<evidence type="ECO:0000256" key="1">
    <source>
        <dbReference type="ARBA" id="ARBA00004651"/>
    </source>
</evidence>
<dbReference type="GO" id="GO:0046677">
    <property type="term" value="P:response to antibiotic"/>
    <property type="evidence" value="ECO:0007669"/>
    <property type="project" value="UniProtKB-KW"/>
</dbReference>
<comment type="caution">
    <text evidence="10">The sequence shown here is derived from an EMBL/GenBank/DDBJ whole genome shotgun (WGS) entry which is preliminary data.</text>
</comment>
<dbReference type="RefSeq" id="WP_037727134.1">
    <property type="nucleotide sequence ID" value="NZ_AZSP01000390.1"/>
</dbReference>
<dbReference type="PANTHER" id="PTHR42718:SF46">
    <property type="entry name" value="BLR6921 PROTEIN"/>
    <property type="match status" value="1"/>
</dbReference>
<feature type="transmembrane region" description="Helical" evidence="8">
    <location>
        <begin position="280"/>
        <end position="299"/>
    </location>
</feature>
<feature type="transmembrane region" description="Helical" evidence="8">
    <location>
        <begin position="457"/>
        <end position="480"/>
    </location>
</feature>
<dbReference type="PRINTS" id="PR01036">
    <property type="entry name" value="TCRTETB"/>
</dbReference>
<feature type="transmembrane region" description="Helical" evidence="8">
    <location>
        <begin position="61"/>
        <end position="80"/>
    </location>
</feature>
<dbReference type="Gene3D" id="1.20.1250.20">
    <property type="entry name" value="MFS general substrate transporter like domains"/>
    <property type="match status" value="1"/>
</dbReference>
<dbReference type="Pfam" id="PF07690">
    <property type="entry name" value="MFS_1"/>
    <property type="match status" value="1"/>
</dbReference>
<keyword evidence="4 8" id="KW-0812">Transmembrane</keyword>
<dbReference type="OrthoDB" id="4080117at2"/>
<dbReference type="PANTHER" id="PTHR42718">
    <property type="entry name" value="MAJOR FACILITATOR SUPERFAMILY MULTIDRUG TRANSPORTER MFSC"/>
    <property type="match status" value="1"/>
</dbReference>
<feature type="transmembrane region" description="Helical" evidence="8">
    <location>
        <begin position="25"/>
        <end position="49"/>
    </location>
</feature>
<dbReference type="CDD" id="cd17321">
    <property type="entry name" value="MFS_MMR_MDR_like"/>
    <property type="match status" value="1"/>
</dbReference>
<feature type="transmembrane region" description="Helical" evidence="8">
    <location>
        <begin position="152"/>
        <end position="173"/>
    </location>
</feature>
<dbReference type="GO" id="GO:0005886">
    <property type="term" value="C:plasma membrane"/>
    <property type="evidence" value="ECO:0007669"/>
    <property type="project" value="UniProtKB-SubCell"/>
</dbReference>
<feature type="transmembrane region" description="Helical" evidence="8">
    <location>
        <begin position="179"/>
        <end position="200"/>
    </location>
</feature>
<evidence type="ECO:0000256" key="5">
    <source>
        <dbReference type="ARBA" id="ARBA00022989"/>
    </source>
</evidence>
<keyword evidence="11" id="KW-1185">Reference proteome</keyword>
<keyword evidence="5 8" id="KW-1133">Transmembrane helix</keyword>
<organism evidence="10 11">
    <name type="scientific">Streptomyces scopuliridis RB72</name>
    <dbReference type="NCBI Taxonomy" id="1440053"/>
    <lineage>
        <taxon>Bacteria</taxon>
        <taxon>Bacillati</taxon>
        <taxon>Actinomycetota</taxon>
        <taxon>Actinomycetes</taxon>
        <taxon>Kitasatosporales</taxon>
        <taxon>Streptomycetaceae</taxon>
        <taxon>Streptomyces</taxon>
    </lineage>
</organism>
<keyword evidence="7" id="KW-0046">Antibiotic resistance</keyword>
<keyword evidence="3" id="KW-1003">Cell membrane</keyword>